<dbReference type="GO" id="GO:0005524">
    <property type="term" value="F:ATP binding"/>
    <property type="evidence" value="ECO:0007669"/>
    <property type="project" value="UniProtKB-KW"/>
</dbReference>
<evidence type="ECO:0000259" key="19">
    <source>
        <dbReference type="Pfam" id="PF13807"/>
    </source>
</evidence>
<keyword evidence="10" id="KW-0418">Kinase</keyword>
<gene>
    <name evidence="20" type="ORF">PQ628_20275</name>
</gene>
<dbReference type="EC" id="2.7.10.2" evidence="4"/>
<evidence type="ECO:0000256" key="1">
    <source>
        <dbReference type="ARBA" id="ARBA00004429"/>
    </source>
</evidence>
<evidence type="ECO:0000259" key="18">
    <source>
        <dbReference type="Pfam" id="PF13614"/>
    </source>
</evidence>
<keyword evidence="9" id="KW-0547">Nucleotide-binding</keyword>
<dbReference type="PANTHER" id="PTHR32309">
    <property type="entry name" value="TYROSINE-PROTEIN KINASE"/>
    <property type="match status" value="1"/>
</dbReference>
<dbReference type="PANTHER" id="PTHR32309:SF13">
    <property type="entry name" value="FERRIC ENTEROBACTIN TRANSPORT PROTEIN FEPE"/>
    <property type="match status" value="1"/>
</dbReference>
<dbReference type="InterPro" id="IPR005702">
    <property type="entry name" value="Wzc-like_C"/>
</dbReference>
<evidence type="ECO:0000259" key="17">
    <source>
        <dbReference type="Pfam" id="PF02706"/>
    </source>
</evidence>
<keyword evidence="13 16" id="KW-0472">Membrane</keyword>
<evidence type="ECO:0000256" key="15">
    <source>
        <dbReference type="ARBA" id="ARBA00051245"/>
    </source>
</evidence>
<feature type="domain" description="Tyrosine-protein kinase G-rich" evidence="19">
    <location>
        <begin position="456"/>
        <end position="532"/>
    </location>
</feature>
<evidence type="ECO:0000256" key="14">
    <source>
        <dbReference type="ARBA" id="ARBA00023137"/>
    </source>
</evidence>
<dbReference type="NCBIfam" id="TIGR01007">
    <property type="entry name" value="eps_fam"/>
    <property type="match status" value="1"/>
</dbReference>
<dbReference type="InterPro" id="IPR003856">
    <property type="entry name" value="LPS_length_determ_N"/>
</dbReference>
<dbReference type="SUPFAM" id="SSF52540">
    <property type="entry name" value="P-loop containing nucleoside triphosphate hydrolases"/>
    <property type="match status" value="1"/>
</dbReference>
<dbReference type="RefSeq" id="WP_272841977.1">
    <property type="nucleotide sequence ID" value="NZ_JAQQPO010000027.1"/>
</dbReference>
<keyword evidence="7 20" id="KW-0808">Transferase</keyword>
<proteinExistence type="inferred from homology"/>
<dbReference type="InterPro" id="IPR025669">
    <property type="entry name" value="AAA_dom"/>
</dbReference>
<evidence type="ECO:0000256" key="16">
    <source>
        <dbReference type="SAM" id="Phobius"/>
    </source>
</evidence>
<evidence type="ECO:0000256" key="2">
    <source>
        <dbReference type="ARBA" id="ARBA00007316"/>
    </source>
</evidence>
<dbReference type="InterPro" id="IPR027417">
    <property type="entry name" value="P-loop_NTPase"/>
</dbReference>
<comment type="similarity">
    <text evidence="2">Belongs to the CpsD/CapB family.</text>
</comment>
<comment type="similarity">
    <text evidence="3">Belongs to the etk/wzc family.</text>
</comment>
<protein>
    <recommendedName>
        <fullName evidence="4">non-specific protein-tyrosine kinase</fullName>
        <ecNumber evidence="4">2.7.10.2</ecNumber>
    </recommendedName>
</protein>
<evidence type="ECO:0000256" key="11">
    <source>
        <dbReference type="ARBA" id="ARBA00022840"/>
    </source>
</evidence>
<evidence type="ECO:0000256" key="6">
    <source>
        <dbReference type="ARBA" id="ARBA00022519"/>
    </source>
</evidence>
<dbReference type="CDD" id="cd05387">
    <property type="entry name" value="BY-kinase"/>
    <property type="match status" value="1"/>
</dbReference>
<dbReference type="FunFam" id="3.40.50.300:FF:000527">
    <property type="entry name" value="Tyrosine-protein kinase etk"/>
    <property type="match status" value="1"/>
</dbReference>
<dbReference type="EMBL" id="JAQQPO010000027">
    <property type="protein sequence ID" value="MDC7960538.1"/>
    <property type="molecule type" value="Genomic_DNA"/>
</dbReference>
<organism evidence="20 21">
    <name type="scientific">Bacteroides ovatus</name>
    <dbReference type="NCBI Taxonomy" id="28116"/>
    <lineage>
        <taxon>Bacteria</taxon>
        <taxon>Pseudomonadati</taxon>
        <taxon>Bacteroidota</taxon>
        <taxon>Bacteroidia</taxon>
        <taxon>Bacteroidales</taxon>
        <taxon>Bacteroidaceae</taxon>
        <taxon>Bacteroides</taxon>
    </lineage>
</organism>
<keyword evidence="12 16" id="KW-1133">Transmembrane helix</keyword>
<dbReference type="InterPro" id="IPR032807">
    <property type="entry name" value="GNVR"/>
</dbReference>
<evidence type="ECO:0000256" key="5">
    <source>
        <dbReference type="ARBA" id="ARBA00022475"/>
    </source>
</evidence>
<sequence length="816" mass="91083">MKETDFNEAQESKEENIDVKELLFKYLIHWPWFVGTVVACLIAAWVYLYMSTPVYTISATVLIKDDKKGGSAGMLSGLESLGLDGMVSSSQNIDNEIEVLHSKTIAKEVVEDLGLYISYTDEDEFPSKNMYKTSPVQVSLTPQEADLLEEPMIVEMTLQPQGSIDVNVKIGDDEYQKHFEKLPAVFPTERGTLAFFLPPDSVLSSKRTLEETTDSEKTTRNITATINKPLAVAKGYCKNMTIEPTSKTTSVAVISLKNSNVQRGKDFINKLLEMYNINTNNDKNEVAQKTAEFINERISIISKELGSTEKDLESFKRGAGITDLTSDAQIALTGSAEYEKKRVENQTQINLLQDLQKYMQNEGYEVLPSNIGLQDVNLAAAINRYNEVLVERKRLLRTSTENNPTIINLDTSISAMKENVQVSLDRVLRGLFITKADLDREANRYSRRISEAPGQEREFVSIARQQEIKAGLYLMLLQKREENAITLAATANNAKIIDDAIADEAPVSPKGKMIYLIALVLGVGIPVGVIYLLELTKFKIEGRSDVEKLTSVPIVGDIPLTDEKQGAIAVFENQNNLMSETFRNIRTNLQFMLENDKKVILVTSTVSGEGKSFISANLAISLSLLGKKVVIVGLDIRKPGLNKVFNIPRKEVGITQYLANPEKNLMDLVQLSDVSKNLYILPGGTVPPNPTELLARDGLDKAIETLKKNFDYVILDTAPVGMVTDTLLIGRVADLSVYVCRADYTHKNEYTLINELAEKDKLPSLCTVINGLDLKKRKYGYYYGYGKYGKYYGYGKRYGYGYGYGEQSHAKEDQSH</sequence>
<dbReference type="AlphaFoldDB" id="A0AAW6IJ54"/>
<comment type="catalytic activity">
    <reaction evidence="15">
        <text>L-tyrosyl-[protein] + ATP = O-phospho-L-tyrosyl-[protein] + ADP + H(+)</text>
        <dbReference type="Rhea" id="RHEA:10596"/>
        <dbReference type="Rhea" id="RHEA-COMP:10136"/>
        <dbReference type="Rhea" id="RHEA-COMP:20101"/>
        <dbReference type="ChEBI" id="CHEBI:15378"/>
        <dbReference type="ChEBI" id="CHEBI:30616"/>
        <dbReference type="ChEBI" id="CHEBI:46858"/>
        <dbReference type="ChEBI" id="CHEBI:61978"/>
        <dbReference type="ChEBI" id="CHEBI:456216"/>
        <dbReference type="EC" id="2.7.10.2"/>
    </reaction>
</comment>
<evidence type="ECO:0000256" key="4">
    <source>
        <dbReference type="ARBA" id="ARBA00011903"/>
    </source>
</evidence>
<evidence type="ECO:0000313" key="20">
    <source>
        <dbReference type="EMBL" id="MDC7960538.1"/>
    </source>
</evidence>
<dbReference type="Pfam" id="PF13807">
    <property type="entry name" value="GNVR"/>
    <property type="match status" value="1"/>
</dbReference>
<keyword evidence="5" id="KW-1003">Cell membrane</keyword>
<accession>A0AAW6IJ54</accession>
<evidence type="ECO:0000313" key="21">
    <source>
        <dbReference type="Proteomes" id="UP001215078"/>
    </source>
</evidence>
<dbReference type="GO" id="GO:0004715">
    <property type="term" value="F:non-membrane spanning protein tyrosine kinase activity"/>
    <property type="evidence" value="ECO:0007669"/>
    <property type="project" value="UniProtKB-EC"/>
</dbReference>
<evidence type="ECO:0000256" key="3">
    <source>
        <dbReference type="ARBA" id="ARBA00008883"/>
    </source>
</evidence>
<feature type="transmembrane region" description="Helical" evidence="16">
    <location>
        <begin position="513"/>
        <end position="533"/>
    </location>
</feature>
<keyword evidence="6" id="KW-0997">Cell inner membrane</keyword>
<evidence type="ECO:0000256" key="7">
    <source>
        <dbReference type="ARBA" id="ARBA00022679"/>
    </source>
</evidence>
<dbReference type="Pfam" id="PF02706">
    <property type="entry name" value="Wzz"/>
    <property type="match status" value="1"/>
</dbReference>
<dbReference type="InterPro" id="IPR050445">
    <property type="entry name" value="Bact_polysacc_biosynth/exp"/>
</dbReference>
<evidence type="ECO:0000256" key="10">
    <source>
        <dbReference type="ARBA" id="ARBA00022777"/>
    </source>
</evidence>
<reference evidence="20" key="1">
    <citation type="submission" date="2022-10" db="EMBL/GenBank/DDBJ databases">
        <title>Human gut microbiome strain richness.</title>
        <authorList>
            <person name="Chen-Liaw A."/>
        </authorList>
    </citation>
    <scope>NUCLEOTIDE SEQUENCE</scope>
    <source>
        <strain evidence="20">RTP21484st1_H8_RTP21484_190118</strain>
    </source>
</reference>
<feature type="domain" description="Polysaccharide chain length determinant N-terminal" evidence="17">
    <location>
        <begin position="15"/>
        <end position="113"/>
    </location>
</feature>
<keyword evidence="8 16" id="KW-0812">Transmembrane</keyword>
<dbReference type="Gene3D" id="3.40.50.300">
    <property type="entry name" value="P-loop containing nucleotide triphosphate hydrolases"/>
    <property type="match status" value="1"/>
</dbReference>
<comment type="subcellular location">
    <subcellularLocation>
        <location evidence="1">Cell inner membrane</location>
        <topology evidence="1">Multi-pass membrane protein</topology>
    </subcellularLocation>
</comment>
<evidence type="ECO:0000256" key="12">
    <source>
        <dbReference type="ARBA" id="ARBA00022989"/>
    </source>
</evidence>
<evidence type="ECO:0000256" key="13">
    <source>
        <dbReference type="ARBA" id="ARBA00023136"/>
    </source>
</evidence>
<dbReference type="Pfam" id="PF13614">
    <property type="entry name" value="AAA_31"/>
    <property type="match status" value="1"/>
</dbReference>
<dbReference type="GO" id="GO:0005886">
    <property type="term" value="C:plasma membrane"/>
    <property type="evidence" value="ECO:0007669"/>
    <property type="project" value="UniProtKB-SubCell"/>
</dbReference>
<keyword evidence="11" id="KW-0067">ATP-binding</keyword>
<name>A0AAW6IJ54_BACOV</name>
<comment type="caution">
    <text evidence="20">The sequence shown here is derived from an EMBL/GenBank/DDBJ whole genome shotgun (WGS) entry which is preliminary data.</text>
</comment>
<dbReference type="Proteomes" id="UP001215078">
    <property type="component" value="Unassembled WGS sequence"/>
</dbReference>
<evidence type="ECO:0000256" key="8">
    <source>
        <dbReference type="ARBA" id="ARBA00022692"/>
    </source>
</evidence>
<keyword evidence="14" id="KW-0829">Tyrosine-protein kinase</keyword>
<feature type="transmembrane region" description="Helical" evidence="16">
    <location>
        <begin position="30"/>
        <end position="50"/>
    </location>
</feature>
<dbReference type="GO" id="GO:0042802">
    <property type="term" value="F:identical protein binding"/>
    <property type="evidence" value="ECO:0007669"/>
    <property type="project" value="UniProtKB-ARBA"/>
</dbReference>
<feature type="domain" description="AAA" evidence="18">
    <location>
        <begin position="598"/>
        <end position="728"/>
    </location>
</feature>
<evidence type="ECO:0000256" key="9">
    <source>
        <dbReference type="ARBA" id="ARBA00022741"/>
    </source>
</evidence>